<dbReference type="PROSITE" id="PS51257">
    <property type="entry name" value="PROKAR_LIPOPROTEIN"/>
    <property type="match status" value="1"/>
</dbReference>
<comment type="caution">
    <text evidence="1">The sequence shown here is derived from an EMBL/GenBank/DDBJ whole genome shotgun (WGS) entry which is preliminary data.</text>
</comment>
<dbReference type="InterPro" id="IPR019850">
    <property type="entry name" value="GldD-like"/>
</dbReference>
<reference evidence="1 2" key="1">
    <citation type="submission" date="2023-05" db="EMBL/GenBank/DDBJ databases">
        <title>Genome sequence of Pinibacter sp. MAH-24.</title>
        <authorList>
            <person name="Huq M.A."/>
        </authorList>
    </citation>
    <scope>NUCLEOTIDE SEQUENCE [LARGE SCALE GENOMIC DNA]</scope>
    <source>
        <strain evidence="1 2">MAH-24</strain>
    </source>
</reference>
<protein>
    <recommendedName>
        <fullName evidence="3">Gliding motility lipoprotein GldD</fullName>
    </recommendedName>
</protein>
<evidence type="ECO:0000313" key="1">
    <source>
        <dbReference type="EMBL" id="MDI3318904.1"/>
    </source>
</evidence>
<keyword evidence="2" id="KW-1185">Reference proteome</keyword>
<dbReference type="RefSeq" id="WP_282333024.1">
    <property type="nucleotide sequence ID" value="NZ_JASBRG010000002.1"/>
</dbReference>
<dbReference type="Proteomes" id="UP001226434">
    <property type="component" value="Unassembled WGS sequence"/>
</dbReference>
<evidence type="ECO:0008006" key="3">
    <source>
        <dbReference type="Google" id="ProtNLM"/>
    </source>
</evidence>
<organism evidence="1 2">
    <name type="scientific">Pinibacter soli</name>
    <dbReference type="NCBI Taxonomy" id="3044211"/>
    <lineage>
        <taxon>Bacteria</taxon>
        <taxon>Pseudomonadati</taxon>
        <taxon>Bacteroidota</taxon>
        <taxon>Chitinophagia</taxon>
        <taxon>Chitinophagales</taxon>
        <taxon>Chitinophagaceae</taxon>
        <taxon>Pinibacter</taxon>
    </lineage>
</organism>
<accession>A0ABT6R8L3</accession>
<dbReference type="EMBL" id="JASBRG010000002">
    <property type="protein sequence ID" value="MDI3318904.1"/>
    <property type="molecule type" value="Genomic_DNA"/>
</dbReference>
<sequence length="220" mass="25284">MTTIKFKHTFFFIGIALSLLLIVSCNSVYTPKKKGYFKIDFPKHAYQKFDRPGYPYTFEYPVYANVVQDSTYFEEQPENPYWINVDVPQFNAKVYISYNEIGGKARYKVRTKDGKYVDSIGLNKFVDLMEGSYKLTFKHSLKATSIDDSVFVTPNGVNGIWFKIGGNAATASQFLVSDSVKHFLRGALYFDAPPNEDSLATVNQFLQEDVRHLINTLKWR</sequence>
<proteinExistence type="predicted"/>
<gene>
    <name evidence="1" type="ORF">QJ048_03925</name>
</gene>
<dbReference type="Pfam" id="PF25593">
    <property type="entry name" value="GldD_lipo"/>
    <property type="match status" value="1"/>
</dbReference>
<evidence type="ECO:0000313" key="2">
    <source>
        <dbReference type="Proteomes" id="UP001226434"/>
    </source>
</evidence>
<name>A0ABT6R8L3_9BACT</name>